<dbReference type="AlphaFoldDB" id="A0A1R0H2F0"/>
<name>A0A1R0H2F0_9FUNG</name>
<dbReference type="Proteomes" id="UP000187455">
    <property type="component" value="Unassembled WGS sequence"/>
</dbReference>
<reference evidence="1 2" key="1">
    <citation type="journal article" date="2016" name="Mol. Biol. Evol.">
        <title>Genome-Wide Survey of Gut Fungi (Harpellales) Reveals the First Horizontally Transferred Ubiquitin Gene from a Mosquito Host.</title>
        <authorList>
            <person name="Wang Y."/>
            <person name="White M.M."/>
            <person name="Kvist S."/>
            <person name="Moncalvo J.M."/>
        </authorList>
    </citation>
    <scope>NUCLEOTIDE SEQUENCE [LARGE SCALE GENOMIC DNA]</scope>
    <source>
        <strain evidence="1 2">ALG-7-W6</strain>
    </source>
</reference>
<protein>
    <submittedName>
        <fullName evidence="1">Uncharacterized protein</fullName>
    </submittedName>
</protein>
<gene>
    <name evidence="1" type="ORF">AYI68_g2540</name>
</gene>
<evidence type="ECO:0000313" key="1">
    <source>
        <dbReference type="EMBL" id="OLY83325.1"/>
    </source>
</evidence>
<accession>A0A1R0H2F0</accession>
<proteinExistence type="predicted"/>
<evidence type="ECO:0000313" key="2">
    <source>
        <dbReference type="Proteomes" id="UP000187455"/>
    </source>
</evidence>
<organism evidence="1 2">
    <name type="scientific">Smittium mucronatum</name>
    <dbReference type="NCBI Taxonomy" id="133383"/>
    <lineage>
        <taxon>Eukaryota</taxon>
        <taxon>Fungi</taxon>
        <taxon>Fungi incertae sedis</taxon>
        <taxon>Zoopagomycota</taxon>
        <taxon>Kickxellomycotina</taxon>
        <taxon>Harpellomycetes</taxon>
        <taxon>Harpellales</taxon>
        <taxon>Legeriomycetaceae</taxon>
        <taxon>Smittium</taxon>
    </lineage>
</organism>
<sequence>MFSGNKYGPEAGSELFCHTTLDRLFMGNQENCSNLYSPGYCLMKTRIGIIGVEKHFQGNEKVQRISKMAKLDDEKSGQERKDQLK</sequence>
<keyword evidence="2" id="KW-1185">Reference proteome</keyword>
<dbReference type="EMBL" id="LSSL01000955">
    <property type="protein sequence ID" value="OLY83325.1"/>
    <property type="molecule type" value="Genomic_DNA"/>
</dbReference>
<comment type="caution">
    <text evidence="1">The sequence shown here is derived from an EMBL/GenBank/DDBJ whole genome shotgun (WGS) entry which is preliminary data.</text>
</comment>